<name>A0A7W9W791_ARMRO</name>
<organism evidence="2 3">
    <name type="scientific">Armatimonas rosea</name>
    <dbReference type="NCBI Taxonomy" id="685828"/>
    <lineage>
        <taxon>Bacteria</taxon>
        <taxon>Bacillati</taxon>
        <taxon>Armatimonadota</taxon>
        <taxon>Armatimonadia</taxon>
        <taxon>Armatimonadales</taxon>
        <taxon>Armatimonadaceae</taxon>
        <taxon>Armatimonas</taxon>
    </lineage>
</organism>
<evidence type="ECO:0000313" key="3">
    <source>
        <dbReference type="Proteomes" id="UP000520814"/>
    </source>
</evidence>
<feature type="domain" description="SGNH hydrolase-type esterase" evidence="1">
    <location>
        <begin position="22"/>
        <end position="194"/>
    </location>
</feature>
<dbReference type="RefSeq" id="WP_184200855.1">
    <property type="nucleotide sequence ID" value="NZ_JACHGW010000004.1"/>
</dbReference>
<dbReference type="Gene3D" id="3.40.50.1110">
    <property type="entry name" value="SGNH hydrolase"/>
    <property type="match status" value="1"/>
</dbReference>
<dbReference type="AlphaFoldDB" id="A0A7W9W791"/>
<keyword evidence="3" id="KW-1185">Reference proteome</keyword>
<evidence type="ECO:0000313" key="2">
    <source>
        <dbReference type="EMBL" id="MBB6052219.1"/>
    </source>
</evidence>
<sequence length="208" mass="23101">MEYFEPEVRLLEPRTRLAGSNSIVFYGSSSVRLWTTLQSDIAPLTEAPHPPILNLGFGGSTLAACVHYFDRLPGRVIKEHGPLRSLVVYAGENDLGDGASVDQVVDSFFWLHAMVRDRLGETPFVFLSIKPSPARAPILEKIRQANARIATLIPSRPQSQFVDVYASMVDSDGKPRAELWCDDGIHLSAAGYALWTQLLAVHQVRLFR</sequence>
<dbReference type="Pfam" id="PF13472">
    <property type="entry name" value="Lipase_GDSL_2"/>
    <property type="match status" value="1"/>
</dbReference>
<protein>
    <submittedName>
        <fullName evidence="2">Lysophospholipase L1-like esterase</fullName>
    </submittedName>
</protein>
<dbReference type="EMBL" id="JACHGW010000004">
    <property type="protein sequence ID" value="MBB6052219.1"/>
    <property type="molecule type" value="Genomic_DNA"/>
</dbReference>
<gene>
    <name evidence="2" type="ORF">HNQ39_004040</name>
</gene>
<evidence type="ECO:0000259" key="1">
    <source>
        <dbReference type="Pfam" id="PF13472"/>
    </source>
</evidence>
<accession>A0A7W9W791</accession>
<dbReference type="InterPro" id="IPR013830">
    <property type="entry name" value="SGNH_hydro"/>
</dbReference>
<dbReference type="SUPFAM" id="SSF52266">
    <property type="entry name" value="SGNH hydrolase"/>
    <property type="match status" value="1"/>
</dbReference>
<dbReference type="InterPro" id="IPR036514">
    <property type="entry name" value="SGNH_hydro_sf"/>
</dbReference>
<comment type="caution">
    <text evidence="2">The sequence shown here is derived from an EMBL/GenBank/DDBJ whole genome shotgun (WGS) entry which is preliminary data.</text>
</comment>
<dbReference type="Proteomes" id="UP000520814">
    <property type="component" value="Unassembled WGS sequence"/>
</dbReference>
<proteinExistence type="predicted"/>
<reference evidence="2 3" key="1">
    <citation type="submission" date="2020-08" db="EMBL/GenBank/DDBJ databases">
        <title>Genomic Encyclopedia of Type Strains, Phase IV (KMG-IV): sequencing the most valuable type-strain genomes for metagenomic binning, comparative biology and taxonomic classification.</title>
        <authorList>
            <person name="Goeker M."/>
        </authorList>
    </citation>
    <scope>NUCLEOTIDE SEQUENCE [LARGE SCALE GENOMIC DNA]</scope>
    <source>
        <strain evidence="2 3">DSM 23562</strain>
    </source>
</reference>